<protein>
    <submittedName>
        <fullName evidence="1">Uncharacterized protein</fullName>
    </submittedName>
</protein>
<comment type="caution">
    <text evidence="1">The sequence shown here is derived from an EMBL/GenBank/DDBJ whole genome shotgun (WGS) entry which is preliminary data.</text>
</comment>
<organism evidence="1 2">
    <name type="scientific">Dentipellis fragilis</name>
    <dbReference type="NCBI Taxonomy" id="205917"/>
    <lineage>
        <taxon>Eukaryota</taxon>
        <taxon>Fungi</taxon>
        <taxon>Dikarya</taxon>
        <taxon>Basidiomycota</taxon>
        <taxon>Agaricomycotina</taxon>
        <taxon>Agaricomycetes</taxon>
        <taxon>Russulales</taxon>
        <taxon>Hericiaceae</taxon>
        <taxon>Dentipellis</taxon>
    </lineage>
</organism>
<dbReference type="Proteomes" id="UP000298327">
    <property type="component" value="Unassembled WGS sequence"/>
</dbReference>
<sequence length="240" mass="26525">MQLYARRSRAHVLATACRKWASAPQSAPPPATWNLHGTVAASTRRRHSNCFPWEPLRLLRARSAKNPQALTTNVNIIEYVYCTSTSRSTRTSSSDLCTTTAPPLPPTFRSSARTPGVWIHPLTDYGNAGLRARSLQRLNTSSTHVPQDLLVQERRLSVFPGPPRPPAPPCLRTPTTTPSVPRALTRSRGSLPSFFLSVRSSIDSIRLAYPVPVVPPVRLLTVLPSMLRALRSVHPFVLPF</sequence>
<dbReference type="EMBL" id="SEOQ01001307">
    <property type="protein sequence ID" value="TFY52433.1"/>
    <property type="molecule type" value="Genomic_DNA"/>
</dbReference>
<gene>
    <name evidence="1" type="ORF">EVG20_g10552</name>
</gene>
<reference evidence="1 2" key="1">
    <citation type="submission" date="2019-02" db="EMBL/GenBank/DDBJ databases">
        <title>Genome sequencing of the rare red list fungi Dentipellis fragilis.</title>
        <authorList>
            <person name="Buettner E."/>
            <person name="Kellner H."/>
        </authorList>
    </citation>
    <scope>NUCLEOTIDE SEQUENCE [LARGE SCALE GENOMIC DNA]</scope>
    <source>
        <strain evidence="1 2">DSM 105465</strain>
    </source>
</reference>
<evidence type="ECO:0000313" key="2">
    <source>
        <dbReference type="Proteomes" id="UP000298327"/>
    </source>
</evidence>
<keyword evidence="2" id="KW-1185">Reference proteome</keyword>
<evidence type="ECO:0000313" key="1">
    <source>
        <dbReference type="EMBL" id="TFY52433.1"/>
    </source>
</evidence>
<proteinExistence type="predicted"/>
<dbReference type="AlphaFoldDB" id="A0A4Y9XSR2"/>
<name>A0A4Y9XSR2_9AGAM</name>
<accession>A0A4Y9XSR2</accession>